<protein>
    <recommendedName>
        <fullName evidence="2">protein-tyrosine-phosphatase</fullName>
        <ecNumber evidence="2">3.1.3.48</ecNumber>
    </recommendedName>
</protein>
<evidence type="ECO:0000256" key="4">
    <source>
        <dbReference type="ARBA" id="ARBA00022912"/>
    </source>
</evidence>
<evidence type="ECO:0000256" key="5">
    <source>
        <dbReference type="ARBA" id="ARBA00051722"/>
    </source>
</evidence>
<evidence type="ECO:0000256" key="1">
    <source>
        <dbReference type="ARBA" id="ARBA00009580"/>
    </source>
</evidence>
<evidence type="ECO:0000256" key="3">
    <source>
        <dbReference type="ARBA" id="ARBA00022801"/>
    </source>
</evidence>
<dbReference type="FunFam" id="3.90.190.10:FF:000102">
    <property type="entry name" value="Receptor-type tyrosine-protein phosphatase"/>
    <property type="match status" value="1"/>
</dbReference>
<feature type="domain" description="Tyrosine specific protein phosphatases" evidence="9">
    <location>
        <begin position="1106"/>
        <end position="1180"/>
    </location>
</feature>
<evidence type="ECO:0000256" key="6">
    <source>
        <dbReference type="SAM" id="Phobius"/>
    </source>
</evidence>
<dbReference type="Pfam" id="PF00102">
    <property type="entry name" value="Y_phosphatase"/>
    <property type="match status" value="2"/>
</dbReference>
<dbReference type="InterPro" id="IPR000742">
    <property type="entry name" value="EGF"/>
</dbReference>
<keyword evidence="7" id="KW-0732">Signal</keyword>
<feature type="domain" description="Tyrosine-protein phosphatase" evidence="8">
    <location>
        <begin position="657"/>
        <end position="911"/>
    </location>
</feature>
<sequence>MWSDLARNLLLLQVLVSRTSCYVNVAHKPLQGSATMNGIPHTPNWSADKVVDGNTNQTANGGSCAIMDFSKNYRSVWLNVQLQRLFNVAYIEIYFRNENTFNRLAGFSIYAFNEETFNPASPDPHSLVYHHDPMSGCPAPILNITVNRLARQIVFTNQRPQGYQSTCSSNEMYTNVEICEIKVMGCDDNRYSSGCGSLCSTDCKDRHCDAFNGSCIYGCLDSNVNTLDCKECMDGTFVSNRVCHKCPGHCKNDEFCNKTNGKCDNGCKNYWTGYFCHLCRDHFFGLDCGTPCGHCLNNDVCNNKTGICPGGCHNHWTGERCDVCSNNYYGSNCDTPCGQCNNNDVCNNVTGHCPNGCQNHWAGSRCDVCSNNYYGSNCDTPCGQCNNNDVCNNVTGHCPNGCQNHWAGSRCDVCSNNYYGSKCDTPCGQCNNNDVCNNVTGHCPNGCQNHWAGSRCDECSNNFYGADCDNQCGNCMNNSVCHNMTGICSKGCHNNWQGQRCDECRDGFYNVTCNQQCGNCNEGKPCDKINGICLNGCSPQFQPPLCKAKHVYKQDTNSGALAGGIVSLAIVLLAVAIIIFIYRRHRGTKEATTNAKSGQNYADMCNTHEASPGEFVNEAVIGDNGTYCNTTELNIAIRVDDLQCVISEKSIGENKAFLSEYKRLPVGNTEVCKQGRKKENISRNRFKTTFPYDHSRVILKEGWTDADNDYINANFIRDFNGKTVYIAAQGPRTNTLADFWRMIWQENVRCIVMLTNLIENGKNKCTQYWPENDSPFEVGPCKMHLLEETTYAFYTLRKFTVLNTKTSGKRTITQFHYTAWPDHGTPEEIGLVQFHRAVTRKYQQGKLMLVHCSAGVGRTGTFIGLDSLLKQGRETRRINVFEFVKQMREDRMTMVQTPDQYIFLHKALLYVFEYKNTAVLQNDIPTKINALLHDTSPFNQRSLNEEYKFLQTIKPAYDDEDKADGRRVENKKKNVNMDIIPISKYRPYLTSFVNGRNDYINAVCVPSFVDLGALIITQMPLPDTEVDLWRLCVDHDIQAIVILNENNEELHLIPKRGSNRICAPYMLTTGNTGSDIIVLSQNTLMIAHNDQKIEVDVLNIPVGNDSSMLKGVELLLEKEKRSNFKSVIISRDGAGPAGIFCVLHNALQQLRTDGEVDILTTVRLVQSRRPEVITKLKEYKKCYELISLFVSEDGIYANM</sequence>
<evidence type="ECO:0000313" key="10">
    <source>
        <dbReference type="EnsemblMetazoa" id="G31523.1:cds"/>
    </source>
</evidence>
<evidence type="ECO:0000259" key="8">
    <source>
        <dbReference type="PROSITE" id="PS50055"/>
    </source>
</evidence>
<dbReference type="InterPro" id="IPR002049">
    <property type="entry name" value="LE_dom"/>
</dbReference>
<dbReference type="CDD" id="cd00047">
    <property type="entry name" value="PTPc"/>
    <property type="match status" value="1"/>
</dbReference>
<dbReference type="InterPro" id="IPR000387">
    <property type="entry name" value="Tyr_Pase_dom"/>
</dbReference>
<dbReference type="InterPro" id="IPR003595">
    <property type="entry name" value="Tyr_Pase_cat"/>
</dbReference>
<evidence type="ECO:0000313" key="11">
    <source>
        <dbReference type="Proteomes" id="UP000005408"/>
    </source>
</evidence>
<dbReference type="PROSITE" id="PS50055">
    <property type="entry name" value="TYR_PHOSPHATASE_PTP"/>
    <property type="match status" value="2"/>
</dbReference>
<evidence type="ECO:0000259" key="9">
    <source>
        <dbReference type="PROSITE" id="PS50056"/>
    </source>
</evidence>
<dbReference type="InterPro" id="IPR016130">
    <property type="entry name" value="Tyr_Pase_AS"/>
</dbReference>
<dbReference type="Gene3D" id="2.60.120.260">
    <property type="entry name" value="Galactose-binding domain-like"/>
    <property type="match status" value="1"/>
</dbReference>
<feature type="signal peptide" evidence="7">
    <location>
        <begin position="1"/>
        <end position="21"/>
    </location>
</feature>
<dbReference type="SUPFAM" id="SSF49785">
    <property type="entry name" value="Galactose-binding domain-like"/>
    <property type="match status" value="1"/>
</dbReference>
<organism evidence="10 11">
    <name type="scientific">Magallana gigas</name>
    <name type="common">Pacific oyster</name>
    <name type="synonym">Crassostrea gigas</name>
    <dbReference type="NCBI Taxonomy" id="29159"/>
    <lineage>
        <taxon>Eukaryota</taxon>
        <taxon>Metazoa</taxon>
        <taxon>Spiralia</taxon>
        <taxon>Lophotrochozoa</taxon>
        <taxon>Mollusca</taxon>
        <taxon>Bivalvia</taxon>
        <taxon>Autobranchia</taxon>
        <taxon>Pteriomorphia</taxon>
        <taxon>Ostreida</taxon>
        <taxon>Ostreoidea</taxon>
        <taxon>Ostreidae</taxon>
        <taxon>Magallana</taxon>
    </lineage>
</organism>
<keyword evidence="6" id="KW-0812">Transmembrane</keyword>
<feature type="domain" description="Tyrosine specific protein phosphatases" evidence="9">
    <location>
        <begin position="829"/>
        <end position="902"/>
    </location>
</feature>
<dbReference type="PRINTS" id="PR00700">
    <property type="entry name" value="PRTYPHPHTASE"/>
</dbReference>
<dbReference type="GO" id="GO:0004725">
    <property type="term" value="F:protein tyrosine phosphatase activity"/>
    <property type="evidence" value="ECO:0007669"/>
    <property type="project" value="UniProtKB-EC"/>
</dbReference>
<dbReference type="SUPFAM" id="SSF52799">
    <property type="entry name" value="(Phosphotyrosine protein) phosphatases II"/>
    <property type="match status" value="2"/>
</dbReference>
<keyword evidence="6" id="KW-0472">Membrane</keyword>
<dbReference type="PROSITE" id="PS50056">
    <property type="entry name" value="TYR_PHOSPHATASE_2"/>
    <property type="match status" value="2"/>
</dbReference>
<dbReference type="InterPro" id="IPR008979">
    <property type="entry name" value="Galactose-bd-like_sf"/>
</dbReference>
<dbReference type="PANTHER" id="PTHR19134:SF562">
    <property type="entry name" value="PROTEIN-TYROSINE-PHOSPHATASE"/>
    <property type="match status" value="1"/>
</dbReference>
<dbReference type="PANTHER" id="PTHR19134">
    <property type="entry name" value="RECEPTOR-TYPE TYROSINE-PROTEIN PHOSPHATASE"/>
    <property type="match status" value="1"/>
</dbReference>
<dbReference type="Proteomes" id="UP000005408">
    <property type="component" value="Unassembled WGS sequence"/>
</dbReference>
<dbReference type="AlphaFoldDB" id="A0A8W8M6Z9"/>
<dbReference type="SMART" id="SM00404">
    <property type="entry name" value="PTPc_motif"/>
    <property type="match status" value="2"/>
</dbReference>
<dbReference type="CDD" id="cd00055">
    <property type="entry name" value="EGF_Lam"/>
    <property type="match status" value="2"/>
</dbReference>
<dbReference type="OrthoDB" id="18487at2759"/>
<dbReference type="InterPro" id="IPR000242">
    <property type="entry name" value="PTP_cat"/>
</dbReference>
<proteinExistence type="inferred from homology"/>
<keyword evidence="11" id="KW-1185">Reference proteome</keyword>
<dbReference type="PROSITE" id="PS00383">
    <property type="entry name" value="TYR_PHOSPHATASE_1"/>
    <property type="match status" value="1"/>
</dbReference>
<dbReference type="InterPro" id="IPR029021">
    <property type="entry name" value="Prot-tyrosine_phosphatase-like"/>
</dbReference>
<dbReference type="EnsemblMetazoa" id="G31523.1">
    <property type="protein sequence ID" value="G31523.1:cds"/>
    <property type="gene ID" value="G31523"/>
</dbReference>
<dbReference type="InterPro" id="IPR050348">
    <property type="entry name" value="Protein-Tyr_Phosphatase"/>
</dbReference>
<reference evidence="10" key="1">
    <citation type="submission" date="2022-08" db="UniProtKB">
        <authorList>
            <consortium name="EnsemblMetazoa"/>
        </authorList>
    </citation>
    <scope>IDENTIFICATION</scope>
    <source>
        <strain evidence="10">05x7-T-G4-1.051#20</strain>
    </source>
</reference>
<dbReference type="SMART" id="SM00181">
    <property type="entry name" value="EGF"/>
    <property type="match status" value="6"/>
</dbReference>
<keyword evidence="6" id="KW-1133">Transmembrane helix</keyword>
<comment type="catalytic activity">
    <reaction evidence="5">
        <text>O-phospho-L-tyrosyl-[protein] + H2O = L-tyrosyl-[protein] + phosphate</text>
        <dbReference type="Rhea" id="RHEA:10684"/>
        <dbReference type="Rhea" id="RHEA-COMP:10136"/>
        <dbReference type="Rhea" id="RHEA-COMP:20101"/>
        <dbReference type="ChEBI" id="CHEBI:15377"/>
        <dbReference type="ChEBI" id="CHEBI:43474"/>
        <dbReference type="ChEBI" id="CHEBI:46858"/>
        <dbReference type="ChEBI" id="CHEBI:61978"/>
        <dbReference type="EC" id="3.1.3.48"/>
    </reaction>
</comment>
<evidence type="ECO:0000256" key="2">
    <source>
        <dbReference type="ARBA" id="ARBA00013064"/>
    </source>
</evidence>
<evidence type="ECO:0000256" key="7">
    <source>
        <dbReference type="SAM" id="SignalP"/>
    </source>
</evidence>
<feature type="chain" id="PRO_5036503615" description="protein-tyrosine-phosphatase" evidence="7">
    <location>
        <begin position="22"/>
        <end position="1199"/>
    </location>
</feature>
<feature type="domain" description="Tyrosine-protein phosphatase" evidence="8">
    <location>
        <begin position="943"/>
        <end position="1189"/>
    </location>
</feature>
<dbReference type="SMART" id="SM00194">
    <property type="entry name" value="PTPc"/>
    <property type="match status" value="2"/>
</dbReference>
<dbReference type="Gene3D" id="3.90.190.10">
    <property type="entry name" value="Protein tyrosine phosphatase superfamily"/>
    <property type="match status" value="2"/>
</dbReference>
<dbReference type="Gene3D" id="2.170.300.10">
    <property type="entry name" value="Tie2 ligand-binding domain superfamily"/>
    <property type="match status" value="2"/>
</dbReference>
<accession>A0A8W8M6Z9</accession>
<dbReference type="OMA" id="CEENIFA"/>
<keyword evidence="4" id="KW-0904">Protein phosphatase</keyword>
<keyword evidence="3" id="KW-0378">Hydrolase</keyword>
<name>A0A8W8M6Z9_MAGGI</name>
<feature type="transmembrane region" description="Helical" evidence="6">
    <location>
        <begin position="560"/>
        <end position="582"/>
    </location>
</feature>
<dbReference type="EC" id="3.1.3.48" evidence="2"/>
<comment type="similarity">
    <text evidence="1">Belongs to the protein-tyrosine phosphatase family.</text>
</comment>